<sequence length="192" mass="20950">MSSKDNYSPGVRMHSVGIDFERHEALIAELDAETPLEALEVDAMLFLGADELLSDGSWADTELGELTEAEGSDYNDMPHMETLSDSSIGDGDSMPGLQSVETSSDEDNDDVVPQPNRRSRTKPEVDLFCTRWRDDVETDDDEGDALAPESESTLWNGAGNDEDDIPLSRPAILDEFPGLSLEDEPLARASEG</sequence>
<proteinExistence type="predicted"/>
<comment type="caution">
    <text evidence="2">The sequence shown here is derived from an EMBL/GenBank/DDBJ whole genome shotgun (WGS) entry which is preliminary data.</text>
</comment>
<evidence type="ECO:0000313" key="2">
    <source>
        <dbReference type="EMBL" id="KAL0956873.1"/>
    </source>
</evidence>
<protein>
    <submittedName>
        <fullName evidence="2">Uncharacterized protein</fullName>
    </submittedName>
</protein>
<reference evidence="3" key="1">
    <citation type="submission" date="2024-06" db="EMBL/GenBank/DDBJ databases">
        <title>Multi-omics analyses provide insights into the biosynthesis of the anticancer antibiotic pleurotin in Hohenbuehelia grisea.</title>
        <authorList>
            <person name="Weaver J.A."/>
            <person name="Alberti F."/>
        </authorList>
    </citation>
    <scope>NUCLEOTIDE SEQUENCE [LARGE SCALE GENOMIC DNA]</scope>
    <source>
        <strain evidence="3">T-177</strain>
    </source>
</reference>
<organism evidence="2 3">
    <name type="scientific">Hohenbuehelia grisea</name>
    <dbReference type="NCBI Taxonomy" id="104357"/>
    <lineage>
        <taxon>Eukaryota</taxon>
        <taxon>Fungi</taxon>
        <taxon>Dikarya</taxon>
        <taxon>Basidiomycota</taxon>
        <taxon>Agaricomycotina</taxon>
        <taxon>Agaricomycetes</taxon>
        <taxon>Agaricomycetidae</taxon>
        <taxon>Agaricales</taxon>
        <taxon>Pleurotineae</taxon>
        <taxon>Pleurotaceae</taxon>
        <taxon>Hohenbuehelia</taxon>
    </lineage>
</organism>
<evidence type="ECO:0000256" key="1">
    <source>
        <dbReference type="SAM" id="MobiDB-lite"/>
    </source>
</evidence>
<dbReference type="EMBL" id="JASNQZ010000006">
    <property type="protein sequence ID" value="KAL0956873.1"/>
    <property type="molecule type" value="Genomic_DNA"/>
</dbReference>
<name>A0ABR3JNJ7_9AGAR</name>
<evidence type="ECO:0000313" key="3">
    <source>
        <dbReference type="Proteomes" id="UP001556367"/>
    </source>
</evidence>
<feature type="compositionally biased region" description="Basic and acidic residues" evidence="1">
    <location>
        <begin position="121"/>
        <end position="135"/>
    </location>
</feature>
<feature type="region of interest" description="Disordered" evidence="1">
    <location>
        <begin position="60"/>
        <end position="171"/>
    </location>
</feature>
<gene>
    <name evidence="2" type="ORF">HGRIS_002981</name>
</gene>
<feature type="compositionally biased region" description="Acidic residues" evidence="1">
    <location>
        <begin position="62"/>
        <end position="73"/>
    </location>
</feature>
<keyword evidence="3" id="KW-1185">Reference proteome</keyword>
<dbReference type="Proteomes" id="UP001556367">
    <property type="component" value="Unassembled WGS sequence"/>
</dbReference>
<accession>A0ABR3JNJ7</accession>